<keyword evidence="7 11" id="KW-0175">Coiled coil</keyword>
<dbReference type="PANTHER" id="PTHR12791">
    <property type="entry name" value="GOLGI SNARE BET1-RELATED"/>
    <property type="match status" value="1"/>
</dbReference>
<evidence type="ECO:0000313" key="15">
    <source>
        <dbReference type="EMBL" id="RKP00985.1"/>
    </source>
</evidence>
<dbReference type="Pfam" id="PF09177">
    <property type="entry name" value="STX6_10_61_N"/>
    <property type="match status" value="1"/>
</dbReference>
<reference evidence="15" key="2">
    <citation type="submission" date="2018-04" db="EMBL/GenBank/DDBJ databases">
        <title>Leveraging single-cell genomics to expand the Fungal Tree of Life.</title>
        <authorList>
            <consortium name="DOE Joint Genome Institute"/>
            <person name="Ahrendt S.R."/>
            <person name="Quandt C.A."/>
            <person name="Ciobanu D."/>
            <person name="Clum A."/>
            <person name="Salamov A."/>
            <person name="Andreopoulos B."/>
            <person name="Cheng J.-F."/>
            <person name="Woyke T."/>
            <person name="Pelin A."/>
            <person name="Henrissat B."/>
            <person name="Benny G.L."/>
            <person name="Smith M.E."/>
            <person name="James T.Y."/>
            <person name="Grigoriev I.V."/>
        </authorList>
    </citation>
    <scope>NUCLEOTIDE SEQUENCE</scope>
    <source>
        <strain evidence="15">ATCC 52028</strain>
    </source>
</reference>
<dbReference type="SUPFAM" id="SSF58038">
    <property type="entry name" value="SNARE fusion complex"/>
    <property type="match status" value="1"/>
</dbReference>
<dbReference type="GO" id="GO:0005794">
    <property type="term" value="C:Golgi apparatus"/>
    <property type="evidence" value="ECO:0007669"/>
    <property type="project" value="UniProtKB-SubCell"/>
</dbReference>
<accession>A0A4P9WV44</accession>
<evidence type="ECO:0000256" key="2">
    <source>
        <dbReference type="ARBA" id="ARBA00022448"/>
    </source>
</evidence>
<dbReference type="SMART" id="SM00397">
    <property type="entry name" value="t_SNARE"/>
    <property type="match status" value="1"/>
</dbReference>
<dbReference type="InterPro" id="IPR010989">
    <property type="entry name" value="SNARE"/>
</dbReference>
<dbReference type="InterPro" id="IPR015260">
    <property type="entry name" value="Syntaxin-6/10/61_N"/>
</dbReference>
<sequence>MEDPYYGVKDDIEAGLQTLNRQVAQWQRLTATPASPPQITASADEIRNTLGTIEMDLNDLEDTVRIVEANPTRFHLTTAETNAAFMDREQQQQQQLMRRQDDQLDQVMHTVGNMKEVAYVIGRELEDQAVLLDDLEVKVDSASGKLQLGMNRMRDFIKSNSDTKQQWTIICLIIVLIILIILVIYI</sequence>
<dbReference type="GO" id="GO:0016020">
    <property type="term" value="C:membrane"/>
    <property type="evidence" value="ECO:0007669"/>
    <property type="project" value="InterPro"/>
</dbReference>
<dbReference type="Gene3D" id="1.20.58.90">
    <property type="match status" value="1"/>
</dbReference>
<keyword evidence="8 12" id="KW-0472">Membrane</keyword>
<keyword evidence="3 12" id="KW-0812">Transmembrane</keyword>
<evidence type="ECO:0000256" key="5">
    <source>
        <dbReference type="ARBA" id="ARBA00022989"/>
    </source>
</evidence>
<evidence type="ECO:0000256" key="9">
    <source>
        <dbReference type="ARBA" id="ARBA00037801"/>
    </source>
</evidence>
<feature type="domain" description="T-SNARE coiled-coil homology" evidence="13">
    <location>
        <begin position="94"/>
        <end position="156"/>
    </location>
</feature>
<reference evidence="14" key="3">
    <citation type="submission" date="2018-08" db="EMBL/GenBank/DDBJ databases">
        <title>Leveraging single-cell genomics to expand the Fungal Tree of Life.</title>
        <authorList>
            <consortium name="DOE Joint Genome Institute"/>
            <person name="Ahrendt S.R."/>
            <person name="Quandt C.A."/>
            <person name="Ciobanu D."/>
            <person name="Clum A."/>
            <person name="Salamov A."/>
            <person name="Andreopoulos B."/>
            <person name="Cheng J.-F."/>
            <person name="Woyke T."/>
            <person name="Pelin A."/>
            <person name="Henrissat B."/>
            <person name="Reynolds N."/>
            <person name="Benny G.L."/>
            <person name="Smith M.E."/>
            <person name="James T.Y."/>
            <person name="Grigoriev I.V."/>
        </authorList>
    </citation>
    <scope>NUCLEOTIDE SEQUENCE</scope>
    <source>
        <strain evidence="14">ATCC 52028</strain>
    </source>
</reference>
<evidence type="ECO:0000256" key="11">
    <source>
        <dbReference type="SAM" id="Coils"/>
    </source>
</evidence>
<dbReference type="Proteomes" id="UP000274922">
    <property type="component" value="Unassembled WGS sequence"/>
</dbReference>
<organism evidence="14 16">
    <name type="scientific">Caulochytrium protostelioides</name>
    <dbReference type="NCBI Taxonomy" id="1555241"/>
    <lineage>
        <taxon>Eukaryota</taxon>
        <taxon>Fungi</taxon>
        <taxon>Fungi incertae sedis</taxon>
        <taxon>Chytridiomycota</taxon>
        <taxon>Chytridiomycota incertae sedis</taxon>
        <taxon>Chytridiomycetes</taxon>
        <taxon>Caulochytriales</taxon>
        <taxon>Caulochytriaceae</taxon>
        <taxon>Caulochytrium</taxon>
    </lineage>
</organism>
<evidence type="ECO:0000313" key="16">
    <source>
        <dbReference type="Proteomes" id="UP000268535"/>
    </source>
</evidence>
<dbReference type="EMBL" id="ML014190">
    <property type="protein sequence ID" value="RKP00985.1"/>
    <property type="molecule type" value="Genomic_DNA"/>
</dbReference>
<dbReference type="PROSITE" id="PS50192">
    <property type="entry name" value="T_SNARE"/>
    <property type="match status" value="1"/>
</dbReference>
<keyword evidence="4" id="KW-0653">Protein transport</keyword>
<dbReference type="AlphaFoldDB" id="A0A4P9WV44"/>
<evidence type="ECO:0000256" key="1">
    <source>
        <dbReference type="ARBA" id="ARBA00009063"/>
    </source>
</evidence>
<feature type="transmembrane region" description="Helical" evidence="12">
    <location>
        <begin position="167"/>
        <end position="185"/>
    </location>
</feature>
<keyword evidence="6" id="KW-0333">Golgi apparatus</keyword>
<dbReference type="STRING" id="1555241.A0A4P9WV44"/>
<dbReference type="SUPFAM" id="SSF47661">
    <property type="entry name" value="t-snare proteins"/>
    <property type="match status" value="1"/>
</dbReference>
<evidence type="ECO:0000256" key="12">
    <source>
        <dbReference type="SAM" id="Phobius"/>
    </source>
</evidence>
<dbReference type="OrthoDB" id="546861at2759"/>
<dbReference type="GO" id="GO:0048193">
    <property type="term" value="P:Golgi vesicle transport"/>
    <property type="evidence" value="ECO:0007669"/>
    <property type="project" value="InterPro"/>
</dbReference>
<dbReference type="Proteomes" id="UP000268535">
    <property type="component" value="Unassembled WGS sequence"/>
</dbReference>
<comment type="similarity">
    <text evidence="1">Belongs to the syntaxin family.</text>
</comment>
<keyword evidence="17" id="KW-1185">Reference proteome</keyword>
<reference evidence="16 17" key="1">
    <citation type="journal article" date="2018" name="Nat. Microbiol.">
        <title>Leveraging single-cell genomics to expand the fungal tree of life.</title>
        <authorList>
            <person name="Ahrendt S.R."/>
            <person name="Quandt C.A."/>
            <person name="Ciobanu D."/>
            <person name="Clum A."/>
            <person name="Salamov A."/>
            <person name="Andreopoulos B."/>
            <person name="Cheng J.F."/>
            <person name="Woyke T."/>
            <person name="Pelin A."/>
            <person name="Henrissat B."/>
            <person name="Reynolds N.K."/>
            <person name="Benny G.L."/>
            <person name="Smith M.E."/>
            <person name="James T.Y."/>
            <person name="Grigoriev I.V."/>
        </authorList>
    </citation>
    <scope>NUCLEOTIDE SEQUENCE [LARGE SCALE GENOMIC DNA]</scope>
    <source>
        <strain evidence="16 17">ATCC 52028</strain>
    </source>
</reference>
<protein>
    <recommendedName>
        <fullName evidence="10">t-SNARE affecting a late Golgi compartment protein 1</fullName>
    </recommendedName>
</protein>
<gene>
    <name evidence="14" type="ORF">CAUPRSCDRAFT_8097</name>
    <name evidence="15" type="ORF">CXG81DRAFT_12572</name>
</gene>
<dbReference type="EMBL" id="ML009914">
    <property type="protein sequence ID" value="RKO96472.1"/>
    <property type="molecule type" value="Genomic_DNA"/>
</dbReference>
<keyword evidence="5 12" id="KW-1133">Transmembrane helix</keyword>
<evidence type="ECO:0000259" key="13">
    <source>
        <dbReference type="PROSITE" id="PS50192"/>
    </source>
</evidence>
<proteinExistence type="inferred from homology"/>
<comment type="subcellular location">
    <subcellularLocation>
        <location evidence="9">Golgi apparatus</location>
        <location evidence="9">trans-Golgi network membrane</location>
        <topology evidence="9">Single-pass type IV membrane protein</topology>
    </subcellularLocation>
</comment>
<evidence type="ECO:0000256" key="10">
    <source>
        <dbReference type="ARBA" id="ARBA00073343"/>
    </source>
</evidence>
<feature type="coiled-coil region" evidence="11">
    <location>
        <begin position="9"/>
        <end position="63"/>
    </location>
</feature>
<dbReference type="Pfam" id="PF05739">
    <property type="entry name" value="SNARE"/>
    <property type="match status" value="1"/>
</dbReference>
<evidence type="ECO:0000256" key="6">
    <source>
        <dbReference type="ARBA" id="ARBA00023034"/>
    </source>
</evidence>
<dbReference type="CDD" id="cd15851">
    <property type="entry name" value="SNARE_Syntaxin6"/>
    <property type="match status" value="1"/>
</dbReference>
<evidence type="ECO:0000256" key="8">
    <source>
        <dbReference type="ARBA" id="ARBA00023136"/>
    </source>
</evidence>
<dbReference type="InterPro" id="IPR000727">
    <property type="entry name" value="T_SNARE_dom"/>
</dbReference>
<evidence type="ECO:0000313" key="14">
    <source>
        <dbReference type="EMBL" id="RKO96472.1"/>
    </source>
</evidence>
<name>A0A4P9WV44_9FUNG</name>
<evidence type="ECO:0000313" key="17">
    <source>
        <dbReference type="Proteomes" id="UP000274922"/>
    </source>
</evidence>
<evidence type="ECO:0000256" key="3">
    <source>
        <dbReference type="ARBA" id="ARBA00022692"/>
    </source>
</evidence>
<dbReference type="GO" id="GO:0015031">
    <property type="term" value="P:protein transport"/>
    <property type="evidence" value="ECO:0007669"/>
    <property type="project" value="UniProtKB-KW"/>
</dbReference>
<evidence type="ECO:0000256" key="7">
    <source>
        <dbReference type="ARBA" id="ARBA00023054"/>
    </source>
</evidence>
<evidence type="ECO:0000256" key="4">
    <source>
        <dbReference type="ARBA" id="ARBA00022927"/>
    </source>
</evidence>
<dbReference type="FunFam" id="1.20.58.90:FF:000004">
    <property type="entry name" value="Syntaxin 10"/>
    <property type="match status" value="1"/>
</dbReference>
<dbReference type="FunFam" id="1.20.5.110:FF:000006">
    <property type="entry name" value="Syntaxin 6"/>
    <property type="match status" value="1"/>
</dbReference>
<keyword evidence="2" id="KW-0813">Transport</keyword>